<dbReference type="GO" id="GO:0030246">
    <property type="term" value="F:carbohydrate binding"/>
    <property type="evidence" value="ECO:0007669"/>
    <property type="project" value="InterPro"/>
</dbReference>
<dbReference type="InterPro" id="IPR014718">
    <property type="entry name" value="GH-type_carb-bd"/>
</dbReference>
<proteinExistence type="predicted"/>
<sequence>MSFTASVACTSASAARIEAPECDAYWALPIDSGTSVLEVGAVFEDLAAAPRSDGSTIDLTRVPLGVEVDEIVLIAEPKEPRVALVNEAEGYRVGVEWDPTYLKSAMLWMSNRGRKGLPWGGTNLCLGVEPITSAFDFGQGVSAGDNPLAKAGYSTAVDFEAGRTADRLRRFIPRVFRHRTRNGRMQQSCSQARERDDEDTVVPSICGSTCGKHGEE</sequence>
<evidence type="ECO:0000313" key="2">
    <source>
        <dbReference type="Proteomes" id="UP000003994"/>
    </source>
</evidence>
<dbReference type="STRING" id="883077.HMPREF9241_00355"/>
<dbReference type="eggNOG" id="COG2017">
    <property type="taxonomic scope" value="Bacteria"/>
</dbReference>
<organism evidence="1 2">
    <name type="scientific">Schaalia turicensis ACS-279-V-Col4</name>
    <dbReference type="NCBI Taxonomy" id="883077"/>
    <lineage>
        <taxon>Bacteria</taxon>
        <taxon>Bacillati</taxon>
        <taxon>Actinomycetota</taxon>
        <taxon>Actinomycetes</taxon>
        <taxon>Actinomycetales</taxon>
        <taxon>Actinomycetaceae</taxon>
        <taxon>Schaalia</taxon>
    </lineage>
</organism>
<dbReference type="Gene3D" id="2.70.98.10">
    <property type="match status" value="1"/>
</dbReference>
<protein>
    <submittedName>
        <fullName evidence="1">Uncharacterized protein</fullName>
    </submittedName>
</protein>
<accession>K0YV25</accession>
<dbReference type="Proteomes" id="UP000003994">
    <property type="component" value="Unassembled WGS sequence"/>
</dbReference>
<dbReference type="HOGENOM" id="CLU_1275459_0_0_11"/>
<dbReference type="EMBL" id="AGWQ01000003">
    <property type="protein sequence ID" value="EJZ87727.1"/>
    <property type="molecule type" value="Genomic_DNA"/>
</dbReference>
<name>K0YV25_9ACTO</name>
<comment type="caution">
    <text evidence="1">The sequence shown here is derived from an EMBL/GenBank/DDBJ whole genome shotgun (WGS) entry which is preliminary data.</text>
</comment>
<gene>
    <name evidence="1" type="ORF">HMPREF9241_00355</name>
</gene>
<dbReference type="AlphaFoldDB" id="K0YV25"/>
<evidence type="ECO:0000313" key="1">
    <source>
        <dbReference type="EMBL" id="EJZ87727.1"/>
    </source>
</evidence>
<dbReference type="RefSeq" id="WP_006680561.1">
    <property type="nucleotide sequence ID" value="NZ_JH815208.1"/>
</dbReference>
<reference evidence="1 2" key="1">
    <citation type="submission" date="2012-07" db="EMBL/GenBank/DDBJ databases">
        <title>The Genome Sequence of Actinomyces turicensis ACS-279-V-COL4.</title>
        <authorList>
            <consortium name="The Broad Institute Genome Sequencing Platform"/>
            <person name="Earl A."/>
            <person name="Ward D."/>
            <person name="Feldgarden M."/>
            <person name="Gevers D."/>
            <person name="Saerens B."/>
            <person name="Vaneechoutte M."/>
            <person name="Walker B."/>
            <person name="Young S.K."/>
            <person name="Zeng Q."/>
            <person name="Gargeya S."/>
            <person name="Fitzgerald M."/>
            <person name="Haas B."/>
            <person name="Abouelleil A."/>
            <person name="Alvarado L."/>
            <person name="Arachchi H.M."/>
            <person name="Berlin A."/>
            <person name="Chapman S.B."/>
            <person name="Goldberg J."/>
            <person name="Griggs A."/>
            <person name="Gujja S."/>
            <person name="Hansen M."/>
            <person name="Howarth C."/>
            <person name="Imamovic A."/>
            <person name="Larimer J."/>
            <person name="McCowen C."/>
            <person name="Montmayeur A."/>
            <person name="Murphy C."/>
            <person name="Neiman D."/>
            <person name="Pearson M."/>
            <person name="Priest M."/>
            <person name="Roberts A."/>
            <person name="Saif S."/>
            <person name="Shea T."/>
            <person name="Sisk P."/>
            <person name="Sykes S."/>
            <person name="Wortman J."/>
            <person name="Nusbaum C."/>
            <person name="Birren B."/>
        </authorList>
    </citation>
    <scope>NUCLEOTIDE SEQUENCE [LARGE SCALE GENOMIC DNA]</scope>
    <source>
        <strain evidence="1 2">ACS-279-V-Col4</strain>
    </source>
</reference>
<keyword evidence="2" id="KW-1185">Reference proteome</keyword>